<dbReference type="GO" id="GO:0005829">
    <property type="term" value="C:cytosol"/>
    <property type="evidence" value="ECO:0007669"/>
    <property type="project" value="TreeGrafter"/>
</dbReference>
<sequence length="99" mass="10764">MDMKKLMKQMQQAQVAAAKIQEDLAKQTVTGTASGMVTVTMNGQGKVQSIRIDPQAVDPEDVEALEDLLLVAIQDASNQADELQQRETQRSLGMFGGML</sequence>
<dbReference type="GO" id="GO:0043590">
    <property type="term" value="C:bacterial nucleoid"/>
    <property type="evidence" value="ECO:0007669"/>
    <property type="project" value="UniProtKB-UniRule"/>
</dbReference>
<dbReference type="PANTHER" id="PTHR33449:SF1">
    <property type="entry name" value="NUCLEOID-ASSOCIATED PROTEIN YBAB"/>
    <property type="match status" value="1"/>
</dbReference>
<reference evidence="3 4" key="1">
    <citation type="submission" date="2018-06" db="EMBL/GenBank/DDBJ databases">
        <title>Genomic Encyclopedia of Type Strains, Phase IV (KMG-IV): sequencing the most valuable type-strain genomes for metagenomic binning, comparative biology and taxonomic classification.</title>
        <authorList>
            <person name="Goeker M."/>
        </authorList>
    </citation>
    <scope>NUCLEOTIDE SEQUENCE [LARGE SCALE GENOMIC DNA]</scope>
    <source>
        <strain evidence="3 4">DSM 18048</strain>
    </source>
</reference>
<dbReference type="SUPFAM" id="SSF82607">
    <property type="entry name" value="YbaB-like"/>
    <property type="match status" value="1"/>
</dbReference>
<evidence type="ECO:0000256" key="1">
    <source>
        <dbReference type="ARBA" id="ARBA00023125"/>
    </source>
</evidence>
<keyword evidence="4" id="KW-1185">Reference proteome</keyword>
<dbReference type="PIRSF" id="PIRSF004555">
    <property type="entry name" value="UCP004555"/>
    <property type="match status" value="1"/>
</dbReference>
<dbReference type="InterPro" id="IPR036894">
    <property type="entry name" value="YbaB-like_sf"/>
</dbReference>
<dbReference type="RefSeq" id="WP_110885611.1">
    <property type="nucleotide sequence ID" value="NZ_QJSX01000003.1"/>
</dbReference>
<dbReference type="Gene3D" id="3.30.1310.10">
    <property type="entry name" value="Nucleoid-associated protein YbaB-like domain"/>
    <property type="match status" value="1"/>
</dbReference>
<dbReference type="HAMAP" id="MF_00274">
    <property type="entry name" value="DNA_YbaB_EbfC"/>
    <property type="match status" value="1"/>
</dbReference>
<keyword evidence="1 2" id="KW-0238">DNA-binding</keyword>
<comment type="caution">
    <text evidence="3">The sequence shown here is derived from an EMBL/GenBank/DDBJ whole genome shotgun (WGS) entry which is preliminary data.</text>
</comment>
<dbReference type="AlphaFoldDB" id="A0A318SL61"/>
<evidence type="ECO:0000313" key="3">
    <source>
        <dbReference type="EMBL" id="PYE55249.1"/>
    </source>
</evidence>
<dbReference type="EMBL" id="QJSX01000003">
    <property type="protein sequence ID" value="PYE55249.1"/>
    <property type="molecule type" value="Genomic_DNA"/>
</dbReference>
<comment type="subunit">
    <text evidence="2">Homodimer.</text>
</comment>
<dbReference type="PANTHER" id="PTHR33449">
    <property type="entry name" value="NUCLEOID-ASSOCIATED PROTEIN YBAB"/>
    <property type="match status" value="1"/>
</dbReference>
<dbReference type="OrthoDB" id="9795263at2"/>
<dbReference type="NCBIfam" id="TIGR00103">
    <property type="entry name" value="DNA_YbaB_EbfC"/>
    <property type="match status" value="1"/>
</dbReference>
<dbReference type="Pfam" id="PF02575">
    <property type="entry name" value="YbaB_DNA_bd"/>
    <property type="match status" value="1"/>
</dbReference>
<proteinExistence type="inferred from homology"/>
<dbReference type="Proteomes" id="UP000248326">
    <property type="component" value="Unassembled WGS sequence"/>
</dbReference>
<comment type="similarity">
    <text evidence="2">Belongs to the YbaB/EbfC family.</text>
</comment>
<accession>A0A318SL61</accession>
<name>A0A318SL61_9DEIO</name>
<evidence type="ECO:0000256" key="2">
    <source>
        <dbReference type="HAMAP-Rule" id="MF_00274"/>
    </source>
</evidence>
<organism evidence="3 4">
    <name type="scientific">Deinococcus yavapaiensis KR-236</name>
    <dbReference type="NCBI Taxonomy" id="694435"/>
    <lineage>
        <taxon>Bacteria</taxon>
        <taxon>Thermotogati</taxon>
        <taxon>Deinococcota</taxon>
        <taxon>Deinococci</taxon>
        <taxon>Deinococcales</taxon>
        <taxon>Deinococcaceae</taxon>
        <taxon>Deinococcus</taxon>
    </lineage>
</organism>
<evidence type="ECO:0000313" key="4">
    <source>
        <dbReference type="Proteomes" id="UP000248326"/>
    </source>
</evidence>
<keyword evidence="2" id="KW-0963">Cytoplasm</keyword>
<gene>
    <name evidence="3" type="ORF">DES52_10379</name>
</gene>
<comment type="function">
    <text evidence="2">Binds to DNA and alters its conformation. May be involved in regulation of gene expression, nucleoid organization and DNA protection.</text>
</comment>
<dbReference type="InterPro" id="IPR004401">
    <property type="entry name" value="YbaB/EbfC"/>
</dbReference>
<protein>
    <recommendedName>
        <fullName evidence="2">Nucleoid-associated protein DES52_10379</fullName>
    </recommendedName>
</protein>
<dbReference type="GO" id="GO:0003677">
    <property type="term" value="F:DNA binding"/>
    <property type="evidence" value="ECO:0007669"/>
    <property type="project" value="UniProtKB-UniRule"/>
</dbReference>
<comment type="subcellular location">
    <subcellularLocation>
        <location evidence="2">Cytoplasm</location>
        <location evidence="2">Nucleoid</location>
    </subcellularLocation>
</comment>